<organism evidence="4 5">
    <name type="scientific">Hibiscus sabdariffa</name>
    <name type="common">roselle</name>
    <dbReference type="NCBI Taxonomy" id="183260"/>
    <lineage>
        <taxon>Eukaryota</taxon>
        <taxon>Viridiplantae</taxon>
        <taxon>Streptophyta</taxon>
        <taxon>Embryophyta</taxon>
        <taxon>Tracheophyta</taxon>
        <taxon>Spermatophyta</taxon>
        <taxon>Magnoliopsida</taxon>
        <taxon>eudicotyledons</taxon>
        <taxon>Gunneridae</taxon>
        <taxon>Pentapetalae</taxon>
        <taxon>rosids</taxon>
        <taxon>malvids</taxon>
        <taxon>Malvales</taxon>
        <taxon>Malvaceae</taxon>
        <taxon>Malvoideae</taxon>
        <taxon>Hibiscus</taxon>
    </lineage>
</organism>
<feature type="domain" description="Telomerase activating protein Est1-like N-terminal" evidence="3">
    <location>
        <begin position="70"/>
        <end position="193"/>
    </location>
</feature>
<feature type="compositionally biased region" description="Polar residues" evidence="1">
    <location>
        <begin position="612"/>
        <end position="632"/>
    </location>
</feature>
<gene>
    <name evidence="4" type="ORF">V6N12_004534</name>
</gene>
<dbReference type="Pfam" id="PF10373">
    <property type="entry name" value="EST1_DNA_bind"/>
    <property type="match status" value="1"/>
</dbReference>
<keyword evidence="5" id="KW-1185">Reference proteome</keyword>
<evidence type="ECO:0000259" key="2">
    <source>
        <dbReference type="Pfam" id="PF10373"/>
    </source>
</evidence>
<dbReference type="Gene3D" id="1.25.40.10">
    <property type="entry name" value="Tetratricopeptide repeat domain"/>
    <property type="match status" value="1"/>
</dbReference>
<dbReference type="EMBL" id="JBBPBM010000049">
    <property type="protein sequence ID" value="KAK8520600.1"/>
    <property type="molecule type" value="Genomic_DNA"/>
</dbReference>
<dbReference type="Proteomes" id="UP001472677">
    <property type="component" value="Unassembled WGS sequence"/>
</dbReference>
<dbReference type="InterPro" id="IPR018834">
    <property type="entry name" value="DNA/RNA-bd_Est1-type"/>
</dbReference>
<dbReference type="PANTHER" id="PTHR15696:SF35">
    <property type="entry name" value="NONSENSE-MEDIATED MRNA DECAY FACTOR SMG7"/>
    <property type="match status" value="1"/>
</dbReference>
<accession>A0ABR2CLS2</accession>
<evidence type="ECO:0000256" key="1">
    <source>
        <dbReference type="SAM" id="MobiDB-lite"/>
    </source>
</evidence>
<feature type="region of interest" description="Disordered" evidence="1">
    <location>
        <begin position="612"/>
        <end position="636"/>
    </location>
</feature>
<feature type="domain" description="DNA/RNA-binding" evidence="2">
    <location>
        <begin position="206"/>
        <end position="542"/>
    </location>
</feature>
<evidence type="ECO:0008006" key="6">
    <source>
        <dbReference type="Google" id="ProtNLM"/>
    </source>
</evidence>
<reference evidence="4 5" key="1">
    <citation type="journal article" date="2024" name="G3 (Bethesda)">
        <title>Genome assembly of Hibiscus sabdariffa L. provides insights into metabolisms of medicinal natural products.</title>
        <authorList>
            <person name="Kim T."/>
        </authorList>
    </citation>
    <scope>NUCLEOTIDE SEQUENCE [LARGE SCALE GENOMIC DNA]</scope>
    <source>
        <strain evidence="4">TK-2024</strain>
        <tissue evidence="4">Old leaves</tissue>
    </source>
</reference>
<name>A0ABR2CLS2_9ROSI</name>
<comment type="caution">
    <text evidence="4">The sequence shown here is derived from an EMBL/GenBank/DDBJ whole genome shotgun (WGS) entry which is preliminary data.</text>
</comment>
<feature type="compositionally biased region" description="Polar residues" evidence="1">
    <location>
        <begin position="855"/>
        <end position="868"/>
    </location>
</feature>
<dbReference type="Pfam" id="PF10374">
    <property type="entry name" value="EST1"/>
    <property type="match status" value="1"/>
</dbReference>
<evidence type="ECO:0000313" key="4">
    <source>
        <dbReference type="EMBL" id="KAK8520600.1"/>
    </source>
</evidence>
<dbReference type="InterPro" id="IPR019458">
    <property type="entry name" value="Est1-like_N"/>
</dbReference>
<feature type="region of interest" description="Disordered" evidence="1">
    <location>
        <begin position="843"/>
        <end position="868"/>
    </location>
</feature>
<dbReference type="InterPro" id="IPR011990">
    <property type="entry name" value="TPR-like_helical_dom_sf"/>
</dbReference>
<protein>
    <recommendedName>
        <fullName evidence="6">Protein SMG7-like</fullName>
    </recommendedName>
</protein>
<sequence length="1073" mass="119644">MMIVEMDKMSAPSSRERAQHLYEKNIELENNRRRSAQARVPSDPNAWQQMRENYEAIILEDHAFSEQHNVEYALWQLHYKRIEELRARYSAALASGGSNTSQGVKVPPRPDRLTKIRLQFKTFLSEATGFYHDLILKIRAKYGLPFGYFADDSESQIVMDKDGKKSTDIKKGLVSCHRCLIYLGDLARYKGLYGDGDSKSREYAAASSYYMQAASIWPSSGNPHHQLAILASYSGDELVAVYRYFRSLALDNPFSTARDNLIVAFEKNRHNYSQLPGDVRAPLVKEPAVRLSGKSKGKVEAKLSSKDANMEMSPDREKVSGVQDTFKSFCIRFVRLNGILFTRTSLETFADVLSLVSHDLCELLSSRPEEELKFGADAAQNALFLVRLVSILIFTVHNLKRECDGQTYAEIVQRAALLQNAFTAIFELMRHVVQGCSQLQDVSSSYTLPAILVFLEWLACCHDVAVAGSDVDEKQSITRSLFWEQCISFLNKILSIMPMGIDDGEDETCFFSMSKYEEGKTENRLALWEDFELQGFLPLVPAHTILDFSRKRSFLSDGDKEKKARVKRVLAAGKALANAIRVNQKNVFFYSKSKKFRIGVEASEDVTFSSSTSLATNGVRQTPSERMTNVGNMQPIPQPRMIEEDDDDEVIVFQPAVSEKRNKVFGPNRPPSDTLKLVQSSSADDVKFYGNAMSAPLASLHQHNTFEASSPLSVSVGGVALQVPQAVQMQSSRWSVEEATSLVNSLKGLTMLENGHLTKLEMQDNAVLSHPTAYSVGIQKLPISAGAGAGAGGLYYSQTEVSDTVLPSRIDAVVSSGVTADVLAAKTPYSLQVGMRKNPISRPVRHLGPPPGFSNVPSKPPSESVSASQLENPLMDDYSWLDGYQLTSSLRNSGLDNSLSHTTHAEPQYVNHISNGMNGTASFPFPGKQGPVVQFQMEKQKGWQDYLMLEHMKNRHEPKLQQQQFMNGNQQFSIQPEQYQGQSVWTVFVGAWLALASSGHLLLNKFRGKIEETISEMQNFRQPAVETKYVMSVRPISLKNLRGVAEWRLQVCCAYSRWTSGLGLGLLVVLLSS</sequence>
<dbReference type="InterPro" id="IPR045153">
    <property type="entry name" value="Est1/Ebs1-like"/>
</dbReference>
<proteinExistence type="predicted"/>
<evidence type="ECO:0000259" key="3">
    <source>
        <dbReference type="Pfam" id="PF10374"/>
    </source>
</evidence>
<dbReference type="SUPFAM" id="SSF48452">
    <property type="entry name" value="TPR-like"/>
    <property type="match status" value="1"/>
</dbReference>
<dbReference type="PANTHER" id="PTHR15696">
    <property type="entry name" value="SMG-7 SUPPRESSOR WITH MORPHOLOGICAL EFFECT ON GENITALIA PROTEIN 7"/>
    <property type="match status" value="1"/>
</dbReference>
<evidence type="ECO:0000313" key="5">
    <source>
        <dbReference type="Proteomes" id="UP001472677"/>
    </source>
</evidence>